<reference evidence="1 2" key="1">
    <citation type="submission" date="2019-09" db="EMBL/GenBank/DDBJ databases">
        <authorList>
            <person name="Chandra G."/>
            <person name="Truman W A."/>
        </authorList>
    </citation>
    <scope>NUCLEOTIDE SEQUENCE [LARGE SCALE GENOMIC DNA]</scope>
    <source>
        <strain evidence="1">PS847</strain>
    </source>
</reference>
<dbReference type="AlphaFoldDB" id="A0A5E7MM00"/>
<name>A0A5E7MM00_PSEFL</name>
<dbReference type="RefSeq" id="WP_224787287.1">
    <property type="nucleotide sequence ID" value="NZ_CABVIC010000004.1"/>
</dbReference>
<dbReference type="EMBL" id="CABVIC010000004">
    <property type="protein sequence ID" value="VVP25672.1"/>
    <property type="molecule type" value="Genomic_DNA"/>
</dbReference>
<dbReference type="InterPro" id="IPR036514">
    <property type="entry name" value="SGNH_hydro_sf"/>
</dbReference>
<evidence type="ECO:0008006" key="3">
    <source>
        <dbReference type="Google" id="ProtNLM"/>
    </source>
</evidence>
<evidence type="ECO:0000313" key="2">
    <source>
        <dbReference type="Proteomes" id="UP000326067"/>
    </source>
</evidence>
<dbReference type="GO" id="GO:0016788">
    <property type="term" value="F:hydrolase activity, acting on ester bonds"/>
    <property type="evidence" value="ECO:0007669"/>
    <property type="project" value="UniProtKB-ARBA"/>
</dbReference>
<evidence type="ECO:0000313" key="1">
    <source>
        <dbReference type="EMBL" id="VVP25672.1"/>
    </source>
</evidence>
<gene>
    <name evidence="1" type="ORF">PS847_04074</name>
</gene>
<sequence>MNSVLVLGDSHALVFSSEHMRDLFPDHVFEVTSVGGATVSGLQNPNAVTQALPQYLAALQTTTAKTVIVMLGEVDTGFVIWYRAQKHGSSVERMLEKAVGNYQNFLQQIAKTNQVICISTPLPTIRDDMQWGDVANLRKEVTASLSQRTRLTIRFNSMMEAFCLEEGINHLNFDTLSTDETGCLKESLRNPDPSDHHYDPTAHAKMIEPLLKPLLLQDKHREPQCTKSATPAGNNTEKISAISNLLRIFLRWK</sequence>
<dbReference type="SUPFAM" id="SSF52266">
    <property type="entry name" value="SGNH hydrolase"/>
    <property type="match status" value="1"/>
</dbReference>
<dbReference type="Gene3D" id="3.40.50.1110">
    <property type="entry name" value="SGNH hydrolase"/>
    <property type="match status" value="1"/>
</dbReference>
<dbReference type="Proteomes" id="UP000326067">
    <property type="component" value="Unassembled WGS sequence"/>
</dbReference>
<proteinExistence type="predicted"/>
<accession>A0A5E7MM00</accession>
<organism evidence="1 2">
    <name type="scientific">Pseudomonas fluorescens</name>
    <dbReference type="NCBI Taxonomy" id="294"/>
    <lineage>
        <taxon>Bacteria</taxon>
        <taxon>Pseudomonadati</taxon>
        <taxon>Pseudomonadota</taxon>
        <taxon>Gammaproteobacteria</taxon>
        <taxon>Pseudomonadales</taxon>
        <taxon>Pseudomonadaceae</taxon>
        <taxon>Pseudomonas</taxon>
    </lineage>
</organism>
<protein>
    <recommendedName>
        <fullName evidence="3">SGNH/GDSL hydrolase family protein</fullName>
    </recommendedName>
</protein>